<accession>A0A814V9P2</accession>
<keyword evidence="1" id="KW-0732">Signal</keyword>
<dbReference type="AlphaFoldDB" id="A0A814V9P2"/>
<evidence type="ECO:0000313" key="4">
    <source>
        <dbReference type="Proteomes" id="UP000663870"/>
    </source>
</evidence>
<feature type="chain" id="PRO_5035602875" description="Maturase K" evidence="1">
    <location>
        <begin position="21"/>
        <end position="80"/>
    </location>
</feature>
<proteinExistence type="predicted"/>
<feature type="signal peptide" evidence="1">
    <location>
        <begin position="1"/>
        <end position="20"/>
    </location>
</feature>
<dbReference type="EMBL" id="CAJNOH010000399">
    <property type="protein sequence ID" value="CAF1027908.1"/>
    <property type="molecule type" value="Genomic_DNA"/>
</dbReference>
<dbReference type="EMBL" id="CAJNOL010000741">
    <property type="protein sequence ID" value="CAF1183945.1"/>
    <property type="molecule type" value="Genomic_DNA"/>
</dbReference>
<name>A0A814V9P2_9BILA</name>
<gene>
    <name evidence="3" type="ORF">JXQ802_LOCUS23504</name>
    <name evidence="2" type="ORF">PYM288_LOCUS15976</name>
</gene>
<evidence type="ECO:0000256" key="1">
    <source>
        <dbReference type="SAM" id="SignalP"/>
    </source>
</evidence>
<sequence length="80" mass="9763">MLKYLNIILYVYLLIVSSDSRQSLRDYIVYHEYLSELRRNQFSVYDQSEKNLLYRIESSSKYSFNRLINLIVYPYHQIIG</sequence>
<evidence type="ECO:0000313" key="3">
    <source>
        <dbReference type="EMBL" id="CAF1183945.1"/>
    </source>
</evidence>
<reference evidence="3" key="1">
    <citation type="submission" date="2021-02" db="EMBL/GenBank/DDBJ databases">
        <authorList>
            <person name="Nowell W R."/>
        </authorList>
    </citation>
    <scope>NUCLEOTIDE SEQUENCE</scope>
</reference>
<protein>
    <recommendedName>
        <fullName evidence="5">Maturase K</fullName>
    </recommendedName>
</protein>
<dbReference type="Proteomes" id="UP000663870">
    <property type="component" value="Unassembled WGS sequence"/>
</dbReference>
<evidence type="ECO:0008006" key="5">
    <source>
        <dbReference type="Google" id="ProtNLM"/>
    </source>
</evidence>
<evidence type="ECO:0000313" key="2">
    <source>
        <dbReference type="EMBL" id="CAF1027908.1"/>
    </source>
</evidence>
<comment type="caution">
    <text evidence="3">The sequence shown here is derived from an EMBL/GenBank/DDBJ whole genome shotgun (WGS) entry which is preliminary data.</text>
</comment>
<organism evidence="3 4">
    <name type="scientific">Rotaria sordida</name>
    <dbReference type="NCBI Taxonomy" id="392033"/>
    <lineage>
        <taxon>Eukaryota</taxon>
        <taxon>Metazoa</taxon>
        <taxon>Spiralia</taxon>
        <taxon>Gnathifera</taxon>
        <taxon>Rotifera</taxon>
        <taxon>Eurotatoria</taxon>
        <taxon>Bdelloidea</taxon>
        <taxon>Philodinida</taxon>
        <taxon>Philodinidae</taxon>
        <taxon>Rotaria</taxon>
    </lineage>
</organism>
<keyword evidence="4" id="KW-1185">Reference proteome</keyword>
<dbReference type="Proteomes" id="UP000663854">
    <property type="component" value="Unassembled WGS sequence"/>
</dbReference>